<organism evidence="1 2">
    <name type="scientific">Corynebacterium cystitidis DSM 20524</name>
    <dbReference type="NCBI Taxonomy" id="1121357"/>
    <lineage>
        <taxon>Bacteria</taxon>
        <taxon>Bacillati</taxon>
        <taxon>Actinomycetota</taxon>
        <taxon>Actinomycetes</taxon>
        <taxon>Mycobacteriales</taxon>
        <taxon>Corynebacteriaceae</taxon>
        <taxon>Corynebacterium</taxon>
    </lineage>
</organism>
<evidence type="ECO:0000313" key="1">
    <source>
        <dbReference type="EMBL" id="SER71104.1"/>
    </source>
</evidence>
<reference evidence="2" key="1">
    <citation type="submission" date="2016-10" db="EMBL/GenBank/DDBJ databases">
        <authorList>
            <person name="Varghese N."/>
            <person name="Submissions S."/>
        </authorList>
    </citation>
    <scope>NUCLEOTIDE SEQUENCE [LARGE SCALE GENOMIC DNA]</scope>
    <source>
        <strain evidence="2">DSM 20524</strain>
    </source>
</reference>
<sequence length="66" mass="7136">MSANSELFAEKKSNAVEFFNAENSSHSFPAQGPVTLSNGILAIRLYSDAPEDPSAESIVFLPQEFS</sequence>
<name>A0A1H9REM1_9CORY</name>
<protein>
    <submittedName>
        <fullName evidence="1">Uncharacterized protein</fullName>
    </submittedName>
</protein>
<evidence type="ECO:0000313" key="2">
    <source>
        <dbReference type="Proteomes" id="UP000198929"/>
    </source>
</evidence>
<dbReference type="RefSeq" id="WP_092256648.1">
    <property type="nucleotide sequence ID" value="NZ_CP047199.1"/>
</dbReference>
<keyword evidence="2" id="KW-1185">Reference proteome</keyword>
<dbReference type="AlphaFoldDB" id="A0A1H9REM1"/>
<gene>
    <name evidence="1" type="ORF">SAMN05661109_00868</name>
</gene>
<dbReference type="Proteomes" id="UP000198929">
    <property type="component" value="Unassembled WGS sequence"/>
</dbReference>
<proteinExistence type="predicted"/>
<accession>A0A1H9REM1</accession>
<dbReference type="EMBL" id="FOGQ01000002">
    <property type="protein sequence ID" value="SER71104.1"/>
    <property type="molecule type" value="Genomic_DNA"/>
</dbReference>